<evidence type="ECO:0000313" key="2">
    <source>
        <dbReference type="EMBL" id="KAG9352195.1"/>
    </source>
</evidence>
<accession>A0A8T2PI59</accession>
<keyword evidence="3" id="KW-1185">Reference proteome</keyword>
<proteinExistence type="predicted"/>
<organism evidence="2 3">
    <name type="scientific">Albula glossodonta</name>
    <name type="common">roundjaw bonefish</name>
    <dbReference type="NCBI Taxonomy" id="121402"/>
    <lineage>
        <taxon>Eukaryota</taxon>
        <taxon>Metazoa</taxon>
        <taxon>Chordata</taxon>
        <taxon>Craniata</taxon>
        <taxon>Vertebrata</taxon>
        <taxon>Euteleostomi</taxon>
        <taxon>Actinopterygii</taxon>
        <taxon>Neopterygii</taxon>
        <taxon>Teleostei</taxon>
        <taxon>Albuliformes</taxon>
        <taxon>Albulidae</taxon>
        <taxon>Albula</taxon>
    </lineage>
</organism>
<feature type="compositionally biased region" description="Polar residues" evidence="1">
    <location>
        <begin position="157"/>
        <end position="173"/>
    </location>
</feature>
<comment type="caution">
    <text evidence="2">The sequence shown here is derived from an EMBL/GenBank/DDBJ whole genome shotgun (WGS) entry which is preliminary data.</text>
</comment>
<protein>
    <submittedName>
        <fullName evidence="2">Uncharacterized protein</fullName>
    </submittedName>
</protein>
<dbReference type="AlphaFoldDB" id="A0A8T2PI59"/>
<gene>
    <name evidence="2" type="ORF">JZ751_020608</name>
</gene>
<dbReference type="EMBL" id="JAFBMS010000005">
    <property type="protein sequence ID" value="KAG9352195.1"/>
    <property type="molecule type" value="Genomic_DNA"/>
</dbReference>
<feature type="region of interest" description="Disordered" evidence="1">
    <location>
        <begin position="21"/>
        <end position="174"/>
    </location>
</feature>
<name>A0A8T2PI59_9TELE</name>
<feature type="compositionally biased region" description="Basic and acidic residues" evidence="1">
    <location>
        <begin position="75"/>
        <end position="142"/>
    </location>
</feature>
<dbReference type="Proteomes" id="UP000824540">
    <property type="component" value="Unassembled WGS sequence"/>
</dbReference>
<reference evidence="2" key="1">
    <citation type="thesis" date="2021" institute="BYU ScholarsArchive" country="Provo, UT, USA">
        <title>Applications of and Algorithms for Genome Assembly and Genomic Analyses with an Emphasis on Marine Teleosts.</title>
        <authorList>
            <person name="Pickett B.D."/>
        </authorList>
    </citation>
    <scope>NUCLEOTIDE SEQUENCE</scope>
    <source>
        <strain evidence="2">HI-2016</strain>
    </source>
</reference>
<sequence>MLKLWTGEAGDGMMKYMKSGSVETAQAPDLSIDHTQRTWQAKSIRDGGDQNSRGAKSDGGGEPLRSGQLEPTSKSLREEKRREEKRREEKRREEKRRGREEKRREEKRREEKRREEKRREEKRREEKDFNFKDMPAHTKVHCDTVPGTLVSPDTRPVAQQPQSLSEHGSQSDLSGCISPATLPACRRWSALTVQDRAACNQQPDRVNRLESSQSASMPVCFSVYPHTTSHFGFTSA</sequence>
<evidence type="ECO:0000313" key="3">
    <source>
        <dbReference type="Proteomes" id="UP000824540"/>
    </source>
</evidence>
<evidence type="ECO:0000256" key="1">
    <source>
        <dbReference type="SAM" id="MobiDB-lite"/>
    </source>
</evidence>